<evidence type="ECO:0000256" key="1">
    <source>
        <dbReference type="ARBA" id="ARBA00004687"/>
    </source>
</evidence>
<feature type="transmembrane region" description="Helical" evidence="3">
    <location>
        <begin position="33"/>
        <end position="54"/>
    </location>
</feature>
<dbReference type="RefSeq" id="XP_001484502.2">
    <property type="nucleotide sequence ID" value="XM_001484452.1"/>
</dbReference>
<dbReference type="VEuPathDB" id="FungiDB:PGUG_03883"/>
<accession>A5DKT2</accession>
<keyword evidence="3" id="KW-0472">Membrane</keyword>
<sequence>MSSPKDYVLEVTPMPQDSDSGLIKFTVKPRPGLFRYIQLSLASAISVAIVAIIAHEFFSMGGFQGIWGRSNYPESTFVWSLVAQRFQNVPINEPRFLVLLGLILILAFLMCKRQPEDSMLVIRDVGIQLDSVSGWRFTNKSDKSMFIASKDIIDIVINEGFHGYGQVIFYMCILRRSQKDDTEEKPLQIVFPQLLPRKDILLQVWKQSRQVLFGSSRRYWRRVPGQGLRECSMEDLTKNT</sequence>
<dbReference type="GeneID" id="5125839"/>
<dbReference type="InParanoid" id="A5DKT2"/>
<dbReference type="GO" id="GO:0000506">
    <property type="term" value="C:glycosylphosphatidylinositol-N-acetylglucosaminyltransferase (GPI-GnT) complex"/>
    <property type="evidence" value="ECO:0007669"/>
    <property type="project" value="InterPro"/>
</dbReference>
<evidence type="ECO:0000313" key="5">
    <source>
        <dbReference type="EMBL" id="EDK39785.2"/>
    </source>
</evidence>
<evidence type="ECO:0000259" key="4">
    <source>
        <dbReference type="Pfam" id="PF10181"/>
    </source>
</evidence>
<gene>
    <name evidence="5" type="ORF">PGUG_03883</name>
</gene>
<feature type="transmembrane region" description="Helical" evidence="3">
    <location>
        <begin position="94"/>
        <end position="111"/>
    </location>
</feature>
<keyword evidence="3" id="KW-1133">Transmembrane helix</keyword>
<dbReference type="PANTHER" id="PTHR15231:SF1">
    <property type="entry name" value="PHOSPHATIDYLINOSITOL N-ACETYLGLUCOSAMINYLTRANSFERASE SUBUNIT H"/>
    <property type="match status" value="1"/>
</dbReference>
<evidence type="ECO:0000256" key="3">
    <source>
        <dbReference type="SAM" id="Phobius"/>
    </source>
</evidence>
<feature type="domain" description="Phosphatidylinositol N-acetylglucosaminyltransferase subunit H conserved" evidence="4">
    <location>
        <begin position="118"/>
        <end position="192"/>
    </location>
</feature>
<dbReference type="InterPro" id="IPR044215">
    <property type="entry name" value="PIG-H"/>
</dbReference>
<dbReference type="Proteomes" id="UP000001997">
    <property type="component" value="Unassembled WGS sequence"/>
</dbReference>
<dbReference type="EMBL" id="CH408158">
    <property type="protein sequence ID" value="EDK39785.2"/>
    <property type="molecule type" value="Genomic_DNA"/>
</dbReference>
<dbReference type="InterPro" id="IPR019328">
    <property type="entry name" value="PIGH-H_dom"/>
</dbReference>
<dbReference type="eggNOG" id="KOG4551">
    <property type="taxonomic scope" value="Eukaryota"/>
</dbReference>
<dbReference type="STRING" id="294746.A5DKT2"/>
<keyword evidence="3" id="KW-0812">Transmembrane</keyword>
<reference evidence="5 6" key="1">
    <citation type="journal article" date="2009" name="Nature">
        <title>Evolution of pathogenicity and sexual reproduction in eight Candida genomes.</title>
        <authorList>
            <person name="Butler G."/>
            <person name="Rasmussen M.D."/>
            <person name="Lin M.F."/>
            <person name="Santos M.A."/>
            <person name="Sakthikumar S."/>
            <person name="Munro C.A."/>
            <person name="Rheinbay E."/>
            <person name="Grabherr M."/>
            <person name="Forche A."/>
            <person name="Reedy J.L."/>
            <person name="Agrafioti I."/>
            <person name="Arnaud M.B."/>
            <person name="Bates S."/>
            <person name="Brown A.J."/>
            <person name="Brunke S."/>
            <person name="Costanzo M.C."/>
            <person name="Fitzpatrick D.A."/>
            <person name="de Groot P.W."/>
            <person name="Harris D."/>
            <person name="Hoyer L.L."/>
            <person name="Hube B."/>
            <person name="Klis F.M."/>
            <person name="Kodira C."/>
            <person name="Lennard N."/>
            <person name="Logue M.E."/>
            <person name="Martin R."/>
            <person name="Neiman A.M."/>
            <person name="Nikolaou E."/>
            <person name="Quail M.A."/>
            <person name="Quinn J."/>
            <person name="Santos M.C."/>
            <person name="Schmitzberger F.F."/>
            <person name="Sherlock G."/>
            <person name="Shah P."/>
            <person name="Silverstein K.A."/>
            <person name="Skrzypek M.S."/>
            <person name="Soll D."/>
            <person name="Staggs R."/>
            <person name="Stansfield I."/>
            <person name="Stumpf M.P."/>
            <person name="Sudbery P.E."/>
            <person name="Srikantha T."/>
            <person name="Zeng Q."/>
            <person name="Berman J."/>
            <person name="Berriman M."/>
            <person name="Heitman J."/>
            <person name="Gow N.A."/>
            <person name="Lorenz M.C."/>
            <person name="Birren B.W."/>
            <person name="Kellis M."/>
            <person name="Cuomo C.A."/>
        </authorList>
    </citation>
    <scope>NUCLEOTIDE SEQUENCE [LARGE SCALE GENOMIC DNA]</scope>
    <source>
        <strain evidence="6">ATCC 6260 / CBS 566 / DSM 6381 / JCM 1539 / NBRC 10279 / NRRL Y-324</strain>
    </source>
</reference>
<name>A5DKT2_PICGU</name>
<dbReference type="AlphaFoldDB" id="A5DKT2"/>
<organism evidence="5 6">
    <name type="scientific">Meyerozyma guilliermondii (strain ATCC 6260 / CBS 566 / DSM 6381 / JCM 1539 / NBRC 10279 / NRRL Y-324)</name>
    <name type="common">Yeast</name>
    <name type="synonym">Candida guilliermondii</name>
    <dbReference type="NCBI Taxonomy" id="294746"/>
    <lineage>
        <taxon>Eukaryota</taxon>
        <taxon>Fungi</taxon>
        <taxon>Dikarya</taxon>
        <taxon>Ascomycota</taxon>
        <taxon>Saccharomycotina</taxon>
        <taxon>Pichiomycetes</taxon>
        <taxon>Debaryomycetaceae</taxon>
        <taxon>Meyerozyma</taxon>
    </lineage>
</organism>
<dbReference type="Pfam" id="PF10181">
    <property type="entry name" value="PIG-H"/>
    <property type="match status" value="1"/>
</dbReference>
<protein>
    <recommendedName>
        <fullName evidence="4">Phosphatidylinositol N-acetylglucosaminyltransferase subunit H conserved domain-containing protein</fullName>
    </recommendedName>
</protein>
<proteinExistence type="inferred from homology"/>
<dbReference type="GO" id="GO:0006506">
    <property type="term" value="P:GPI anchor biosynthetic process"/>
    <property type="evidence" value="ECO:0007669"/>
    <property type="project" value="UniProtKB-UniPathway"/>
</dbReference>
<keyword evidence="6" id="KW-1185">Reference proteome</keyword>
<evidence type="ECO:0000313" key="6">
    <source>
        <dbReference type="Proteomes" id="UP000001997"/>
    </source>
</evidence>
<comment type="pathway">
    <text evidence="1">Glycolipid biosynthesis; glycosylphosphatidylinositol-anchor biosynthesis.</text>
</comment>
<dbReference type="UniPathway" id="UPA00196"/>
<dbReference type="OrthoDB" id="6256716at2759"/>
<comment type="similarity">
    <text evidence="2">Belongs to the PIGH family.</text>
</comment>
<evidence type="ECO:0000256" key="2">
    <source>
        <dbReference type="ARBA" id="ARBA00009610"/>
    </source>
</evidence>
<dbReference type="KEGG" id="pgu:PGUG_03883"/>
<dbReference type="PANTHER" id="PTHR15231">
    <property type="entry name" value="PHOSPHATIDYLINOSITOL N-ACETYLGLUCOSAMINYLTRANSFERASE SUBUNIT H"/>
    <property type="match status" value="1"/>
</dbReference>
<dbReference type="HOGENOM" id="CLU_1337344_0_0_1"/>